<dbReference type="GO" id="GO:0004601">
    <property type="term" value="F:peroxidase activity"/>
    <property type="evidence" value="ECO:0007669"/>
    <property type="project" value="UniProtKB-KW"/>
</dbReference>
<evidence type="ECO:0000256" key="3">
    <source>
        <dbReference type="ARBA" id="ARBA00023284"/>
    </source>
</evidence>
<dbReference type="Gene3D" id="3.40.30.10">
    <property type="entry name" value="Glutaredoxin"/>
    <property type="match status" value="1"/>
</dbReference>
<accession>A0A839E2R6</accession>
<organism evidence="5 6">
    <name type="scientific">Microcella alkalica</name>
    <dbReference type="NCBI Taxonomy" id="355930"/>
    <lineage>
        <taxon>Bacteria</taxon>
        <taxon>Bacillati</taxon>
        <taxon>Actinomycetota</taxon>
        <taxon>Actinomycetes</taxon>
        <taxon>Micrococcales</taxon>
        <taxon>Microbacteriaceae</taxon>
        <taxon>Microcella</taxon>
    </lineage>
</organism>
<dbReference type="EMBL" id="JACGWX010000001">
    <property type="protein sequence ID" value="MBA8846969.1"/>
    <property type="molecule type" value="Genomic_DNA"/>
</dbReference>
<sequence>MPIAVGSPAPPFALRDQFGRTIAVPDARLGRAVLLVFFPQAFTPTCTDELRSLAAERPALEAADVAVLAVSVDSMATLRAFDDAEGLGLTLLSDFWPHGVVAEAYGAFLPERGWSDRVSVLVDPSGIVRAVATGSDEAPRDAATHRGILPALDASADERAARG</sequence>
<dbReference type="InterPro" id="IPR000866">
    <property type="entry name" value="AhpC/TSA"/>
</dbReference>
<dbReference type="InterPro" id="IPR036249">
    <property type="entry name" value="Thioredoxin-like_sf"/>
</dbReference>
<keyword evidence="1" id="KW-0575">Peroxidase</keyword>
<dbReference type="PANTHER" id="PTHR43110:SF1">
    <property type="entry name" value="THIOL PEROXIDASE"/>
    <property type="match status" value="1"/>
</dbReference>
<evidence type="ECO:0000256" key="1">
    <source>
        <dbReference type="ARBA" id="ARBA00022559"/>
    </source>
</evidence>
<dbReference type="AlphaFoldDB" id="A0A839E2R6"/>
<feature type="domain" description="Thioredoxin" evidence="4">
    <location>
        <begin position="3"/>
        <end position="157"/>
    </location>
</feature>
<dbReference type="PANTHER" id="PTHR43110">
    <property type="entry name" value="THIOL PEROXIDASE"/>
    <property type="match status" value="1"/>
</dbReference>
<name>A0A839E2R6_9MICO</name>
<dbReference type="RefSeq" id="WP_182489794.1">
    <property type="nucleotide sequence ID" value="NZ_BAAAOV010000009.1"/>
</dbReference>
<reference evidence="5 6" key="1">
    <citation type="submission" date="2020-07" db="EMBL/GenBank/DDBJ databases">
        <title>Sequencing the genomes of 1000 actinobacteria strains.</title>
        <authorList>
            <person name="Klenk H.-P."/>
        </authorList>
    </citation>
    <scope>NUCLEOTIDE SEQUENCE [LARGE SCALE GENOMIC DNA]</scope>
    <source>
        <strain evidence="5 6">DSM 19663</strain>
    </source>
</reference>
<dbReference type="InterPro" id="IPR013766">
    <property type="entry name" value="Thioredoxin_domain"/>
</dbReference>
<evidence type="ECO:0000313" key="5">
    <source>
        <dbReference type="EMBL" id="MBA8846969.1"/>
    </source>
</evidence>
<keyword evidence="6" id="KW-1185">Reference proteome</keyword>
<proteinExistence type="predicted"/>
<dbReference type="Pfam" id="PF00578">
    <property type="entry name" value="AhpC-TSA"/>
    <property type="match status" value="1"/>
</dbReference>
<comment type="caution">
    <text evidence="5">The sequence shown here is derived from an EMBL/GenBank/DDBJ whole genome shotgun (WGS) entry which is preliminary data.</text>
</comment>
<dbReference type="SUPFAM" id="SSF52833">
    <property type="entry name" value="Thioredoxin-like"/>
    <property type="match status" value="1"/>
</dbReference>
<evidence type="ECO:0000259" key="4">
    <source>
        <dbReference type="PROSITE" id="PS51352"/>
    </source>
</evidence>
<dbReference type="InterPro" id="IPR050455">
    <property type="entry name" value="Tpx_Peroxidase_subfamily"/>
</dbReference>
<keyword evidence="1" id="KW-0560">Oxidoreductase</keyword>
<protein>
    <submittedName>
        <fullName evidence="5">Peroxiredoxin</fullName>
    </submittedName>
</protein>
<evidence type="ECO:0000313" key="6">
    <source>
        <dbReference type="Proteomes" id="UP000585905"/>
    </source>
</evidence>
<evidence type="ECO:0000256" key="2">
    <source>
        <dbReference type="ARBA" id="ARBA00022862"/>
    </source>
</evidence>
<keyword evidence="3" id="KW-0676">Redox-active center</keyword>
<dbReference type="PROSITE" id="PS51352">
    <property type="entry name" value="THIOREDOXIN_2"/>
    <property type="match status" value="1"/>
</dbReference>
<dbReference type="Proteomes" id="UP000585905">
    <property type="component" value="Unassembled WGS sequence"/>
</dbReference>
<gene>
    <name evidence="5" type="ORF">FHX53_000533</name>
</gene>
<keyword evidence="2" id="KW-0049">Antioxidant</keyword>